<evidence type="ECO:0000313" key="2">
    <source>
        <dbReference type="Proteomes" id="UP000288216"/>
    </source>
</evidence>
<dbReference type="EMBL" id="BFAA01002855">
    <property type="protein sequence ID" value="GCB65511.1"/>
    <property type="molecule type" value="Genomic_DNA"/>
</dbReference>
<protein>
    <submittedName>
        <fullName evidence="1">Uncharacterized protein</fullName>
    </submittedName>
</protein>
<dbReference type="OrthoDB" id="9950693at2759"/>
<keyword evidence="2" id="KW-1185">Reference proteome</keyword>
<name>A0A401NXA7_SCYTO</name>
<dbReference type="AlphaFoldDB" id="A0A401NXA7"/>
<sequence length="76" mass="8344">MWLHCSANVVEIPANEGGSLHRRAFYLLRTEGVRRLGTVTCRPVVHHIQERLGLCLCLCFVKTSCCAAVGTCVGET</sequence>
<proteinExistence type="predicted"/>
<comment type="caution">
    <text evidence="1">The sequence shown here is derived from an EMBL/GenBank/DDBJ whole genome shotgun (WGS) entry which is preliminary data.</text>
</comment>
<dbReference type="Proteomes" id="UP000288216">
    <property type="component" value="Unassembled WGS sequence"/>
</dbReference>
<organism evidence="1 2">
    <name type="scientific">Scyliorhinus torazame</name>
    <name type="common">Cloudy catshark</name>
    <name type="synonym">Catulus torazame</name>
    <dbReference type="NCBI Taxonomy" id="75743"/>
    <lineage>
        <taxon>Eukaryota</taxon>
        <taxon>Metazoa</taxon>
        <taxon>Chordata</taxon>
        <taxon>Craniata</taxon>
        <taxon>Vertebrata</taxon>
        <taxon>Chondrichthyes</taxon>
        <taxon>Elasmobranchii</taxon>
        <taxon>Galeomorphii</taxon>
        <taxon>Galeoidea</taxon>
        <taxon>Carcharhiniformes</taxon>
        <taxon>Scyliorhinidae</taxon>
        <taxon>Scyliorhinus</taxon>
    </lineage>
</organism>
<evidence type="ECO:0000313" key="1">
    <source>
        <dbReference type="EMBL" id="GCB65511.1"/>
    </source>
</evidence>
<reference evidence="1 2" key="1">
    <citation type="journal article" date="2018" name="Nat. Ecol. Evol.">
        <title>Shark genomes provide insights into elasmobranch evolution and the origin of vertebrates.</title>
        <authorList>
            <person name="Hara Y"/>
            <person name="Yamaguchi K"/>
            <person name="Onimaru K"/>
            <person name="Kadota M"/>
            <person name="Koyanagi M"/>
            <person name="Keeley SD"/>
            <person name="Tatsumi K"/>
            <person name="Tanaka K"/>
            <person name="Motone F"/>
            <person name="Kageyama Y"/>
            <person name="Nozu R"/>
            <person name="Adachi N"/>
            <person name="Nishimura O"/>
            <person name="Nakagawa R"/>
            <person name="Tanegashima C"/>
            <person name="Kiyatake I"/>
            <person name="Matsumoto R"/>
            <person name="Murakumo K"/>
            <person name="Nishida K"/>
            <person name="Terakita A"/>
            <person name="Kuratani S"/>
            <person name="Sato K"/>
            <person name="Hyodo S Kuraku.S."/>
        </authorList>
    </citation>
    <scope>NUCLEOTIDE SEQUENCE [LARGE SCALE GENOMIC DNA]</scope>
</reference>
<gene>
    <name evidence="1" type="ORF">scyTo_0007733</name>
</gene>
<accession>A0A401NXA7</accession>